<evidence type="ECO:0008006" key="5">
    <source>
        <dbReference type="Google" id="ProtNLM"/>
    </source>
</evidence>
<feature type="region of interest" description="Disordered" evidence="1">
    <location>
        <begin position="25"/>
        <end position="62"/>
    </location>
</feature>
<keyword evidence="2" id="KW-0732">Signal</keyword>
<feature type="chain" id="PRO_5035771237" description="Secreted protein" evidence="2">
    <location>
        <begin position="19"/>
        <end position="78"/>
    </location>
</feature>
<dbReference type="AlphaFoldDB" id="A0A8S9QSM6"/>
<dbReference type="Proteomes" id="UP000712600">
    <property type="component" value="Unassembled WGS sequence"/>
</dbReference>
<evidence type="ECO:0000313" key="3">
    <source>
        <dbReference type="EMBL" id="KAF3541224.1"/>
    </source>
</evidence>
<comment type="caution">
    <text evidence="3">The sequence shown here is derived from an EMBL/GenBank/DDBJ whole genome shotgun (WGS) entry which is preliminary data.</text>
</comment>
<evidence type="ECO:0000256" key="1">
    <source>
        <dbReference type="SAM" id="MobiDB-lite"/>
    </source>
</evidence>
<organism evidence="3 4">
    <name type="scientific">Brassica cretica</name>
    <name type="common">Mustard</name>
    <dbReference type="NCBI Taxonomy" id="69181"/>
    <lineage>
        <taxon>Eukaryota</taxon>
        <taxon>Viridiplantae</taxon>
        <taxon>Streptophyta</taxon>
        <taxon>Embryophyta</taxon>
        <taxon>Tracheophyta</taxon>
        <taxon>Spermatophyta</taxon>
        <taxon>Magnoliopsida</taxon>
        <taxon>eudicotyledons</taxon>
        <taxon>Gunneridae</taxon>
        <taxon>Pentapetalae</taxon>
        <taxon>rosids</taxon>
        <taxon>malvids</taxon>
        <taxon>Brassicales</taxon>
        <taxon>Brassicaceae</taxon>
        <taxon>Brassiceae</taxon>
        <taxon>Brassica</taxon>
    </lineage>
</organism>
<evidence type="ECO:0000313" key="4">
    <source>
        <dbReference type="Proteomes" id="UP000712600"/>
    </source>
</evidence>
<name>A0A8S9QSM6_BRACR</name>
<feature type="compositionally biased region" description="Basic and acidic residues" evidence="1">
    <location>
        <begin position="34"/>
        <end position="47"/>
    </location>
</feature>
<proteinExistence type="predicted"/>
<protein>
    <recommendedName>
        <fullName evidence="5">Secreted protein</fullName>
    </recommendedName>
</protein>
<reference evidence="3" key="1">
    <citation type="submission" date="2019-12" db="EMBL/GenBank/DDBJ databases">
        <title>Genome sequencing and annotation of Brassica cretica.</title>
        <authorList>
            <person name="Studholme D.J."/>
            <person name="Sarris P."/>
        </authorList>
    </citation>
    <scope>NUCLEOTIDE SEQUENCE</scope>
    <source>
        <strain evidence="3">PFS-109/04</strain>
        <tissue evidence="3">Leaf</tissue>
    </source>
</reference>
<dbReference type="EMBL" id="QGKX02001290">
    <property type="protein sequence ID" value="KAF3541224.1"/>
    <property type="molecule type" value="Genomic_DNA"/>
</dbReference>
<accession>A0A8S9QSM6</accession>
<evidence type="ECO:0000256" key="2">
    <source>
        <dbReference type="SAM" id="SignalP"/>
    </source>
</evidence>
<sequence>MAVSDYLWLRMMVVTSLTTSWRVVAPATSSEDGDGGKEGGDGEKEGENGGVGERSLDGGIGSLQFSPTYKEFVSEFMS</sequence>
<gene>
    <name evidence="3" type="ORF">F2Q69_00019054</name>
</gene>
<feature type="signal peptide" evidence="2">
    <location>
        <begin position="1"/>
        <end position="18"/>
    </location>
</feature>